<dbReference type="PRINTS" id="PR00793">
    <property type="entry name" value="PROAMNOPTASE"/>
</dbReference>
<feature type="domain" description="AB hydrolase-1" evidence="5">
    <location>
        <begin position="248"/>
        <end position="482"/>
    </location>
</feature>
<dbReference type="InterPro" id="IPR002410">
    <property type="entry name" value="Peptidase_S33"/>
</dbReference>
<keyword evidence="4" id="KW-0732">Signal</keyword>
<dbReference type="GO" id="GO:0016020">
    <property type="term" value="C:membrane"/>
    <property type="evidence" value="ECO:0007669"/>
    <property type="project" value="TreeGrafter"/>
</dbReference>
<dbReference type="GO" id="GO:0006508">
    <property type="term" value="P:proteolysis"/>
    <property type="evidence" value="ECO:0007669"/>
    <property type="project" value="InterPro"/>
</dbReference>
<proteinExistence type="inferred from homology"/>
<dbReference type="PANTHER" id="PTHR43798">
    <property type="entry name" value="MONOACYLGLYCEROL LIPASE"/>
    <property type="match status" value="1"/>
</dbReference>
<evidence type="ECO:0000259" key="5">
    <source>
        <dbReference type="Pfam" id="PF00561"/>
    </source>
</evidence>
<dbReference type="Gene3D" id="3.40.50.1820">
    <property type="entry name" value="alpha/beta hydrolase"/>
    <property type="match status" value="1"/>
</dbReference>
<dbReference type="Proteomes" id="UP000576082">
    <property type="component" value="Unassembled WGS sequence"/>
</dbReference>
<feature type="signal peptide" evidence="4">
    <location>
        <begin position="1"/>
        <end position="19"/>
    </location>
</feature>
<dbReference type="InterPro" id="IPR029058">
    <property type="entry name" value="AB_hydrolase_fold"/>
</dbReference>
<dbReference type="Pfam" id="PF00561">
    <property type="entry name" value="Abhydrolase_1"/>
    <property type="match status" value="1"/>
</dbReference>
<feature type="chain" id="PRO_5031162850" evidence="4">
    <location>
        <begin position="20"/>
        <end position="505"/>
    </location>
</feature>
<protein>
    <submittedName>
        <fullName evidence="6">Alpha/beta hydrolase</fullName>
    </submittedName>
</protein>
<dbReference type="AlphaFoldDB" id="A0A7X9XBQ2"/>
<comment type="caution">
    <text evidence="6">The sequence shown here is derived from an EMBL/GenBank/DDBJ whole genome shotgun (WGS) entry which is preliminary data.</text>
</comment>
<comment type="similarity">
    <text evidence="1">Belongs to the peptidase S33 family.</text>
</comment>
<evidence type="ECO:0000256" key="3">
    <source>
        <dbReference type="SAM" id="MobiDB-lite"/>
    </source>
</evidence>
<dbReference type="EMBL" id="JABANE010000081">
    <property type="protein sequence ID" value="NME70975.1"/>
    <property type="molecule type" value="Genomic_DNA"/>
</dbReference>
<gene>
    <name evidence="6" type="ORF">HHU12_23570</name>
</gene>
<sequence length="505" mass="57265">MKKINLVLLLALFSANAIGQTNTYLRLYANMGVQMNSNNVFNTNLNSNFLPFQLGAGSNYKFGGFLVGTEFYNSNGNIKNNQYKIDYKEFTSTLYVGYDLLSSSDFAIEPNIGFFMKTGQSITHELQNNNTQAYNIGQLGISTSLTLTRFNHSGLSTAIKIGCNIPLGSEQAWKNGTDDSHTNFSSNQITPFVQLNIGGRIKLKKKRHHKSDFSLSKPTLEPQSEEHKVRNQETLLYTIVYPKQNAETILLLHGGPGVPNRMKEVTNLLKQKYQVIYFDQRGTGLSNCPNGSYAMEDYISDINAIAAYYELDTFHIFGHSWGGLYAQIYADKNLSKINSLFLCSPSSGTNTTWKETEKEVMLYNKENTSNSKWLKMGVNSMFGALGSNKSYRKLFKQVLKNYHHNFQQIEISDEELAGIHAEPINKTRREIINYKPLTKIENPAYPICITYGDDDIYGKSKGEVIDRFPTAKVYDIKNCGHMPWMHNKVEFEKIVTNFYKLKKGD</sequence>
<evidence type="ECO:0000256" key="1">
    <source>
        <dbReference type="ARBA" id="ARBA00010088"/>
    </source>
</evidence>
<organism evidence="6 7">
    <name type="scientific">Flammeovirga aprica JL-4</name>
    <dbReference type="NCBI Taxonomy" id="694437"/>
    <lineage>
        <taxon>Bacteria</taxon>
        <taxon>Pseudomonadati</taxon>
        <taxon>Bacteroidota</taxon>
        <taxon>Cytophagia</taxon>
        <taxon>Cytophagales</taxon>
        <taxon>Flammeovirgaceae</taxon>
        <taxon>Flammeovirga</taxon>
    </lineage>
</organism>
<evidence type="ECO:0000256" key="4">
    <source>
        <dbReference type="SAM" id="SignalP"/>
    </source>
</evidence>
<keyword evidence="7" id="KW-1185">Reference proteome</keyword>
<keyword evidence="2 6" id="KW-0378">Hydrolase</keyword>
<evidence type="ECO:0000256" key="2">
    <source>
        <dbReference type="ARBA" id="ARBA00022801"/>
    </source>
</evidence>
<dbReference type="RefSeq" id="WP_169659199.1">
    <property type="nucleotide sequence ID" value="NZ_JABANE010000081.1"/>
</dbReference>
<dbReference type="SUPFAM" id="SSF53474">
    <property type="entry name" value="alpha/beta-Hydrolases"/>
    <property type="match status" value="1"/>
</dbReference>
<accession>A0A7X9XBQ2</accession>
<dbReference type="InterPro" id="IPR000073">
    <property type="entry name" value="AB_hydrolase_1"/>
</dbReference>
<evidence type="ECO:0000313" key="7">
    <source>
        <dbReference type="Proteomes" id="UP000576082"/>
    </source>
</evidence>
<reference evidence="6 7" key="1">
    <citation type="submission" date="2020-04" db="EMBL/GenBank/DDBJ databases">
        <title>Flammeovirga sp. SR4, a novel species isolated from seawater.</title>
        <authorList>
            <person name="Wang X."/>
        </authorList>
    </citation>
    <scope>NUCLEOTIDE SEQUENCE [LARGE SCALE GENOMIC DNA]</scope>
    <source>
        <strain evidence="6 7">ATCC 23126</strain>
    </source>
</reference>
<dbReference type="GO" id="GO:0008233">
    <property type="term" value="F:peptidase activity"/>
    <property type="evidence" value="ECO:0007669"/>
    <property type="project" value="InterPro"/>
</dbReference>
<evidence type="ECO:0000313" key="6">
    <source>
        <dbReference type="EMBL" id="NME70975.1"/>
    </source>
</evidence>
<dbReference type="PANTHER" id="PTHR43798:SF31">
    <property type="entry name" value="AB HYDROLASE SUPERFAMILY PROTEIN YCLE"/>
    <property type="match status" value="1"/>
</dbReference>
<name>A0A7X9XBQ2_9BACT</name>
<dbReference type="InterPro" id="IPR050266">
    <property type="entry name" value="AB_hydrolase_sf"/>
</dbReference>
<feature type="region of interest" description="Disordered" evidence="3">
    <location>
        <begin position="208"/>
        <end position="227"/>
    </location>
</feature>